<dbReference type="InterPro" id="IPR010730">
    <property type="entry name" value="HET"/>
</dbReference>
<dbReference type="RefSeq" id="XP_017994946.1">
    <property type="nucleotide sequence ID" value="XM_018140813.1"/>
</dbReference>
<dbReference type="Proteomes" id="UP000038010">
    <property type="component" value="Unassembled WGS sequence"/>
</dbReference>
<evidence type="ECO:0000259" key="1">
    <source>
        <dbReference type="Pfam" id="PF06985"/>
    </source>
</evidence>
<dbReference type="VEuPathDB" id="FungiDB:AB675_11923"/>
<evidence type="ECO:0000313" key="3">
    <source>
        <dbReference type="Proteomes" id="UP000038010"/>
    </source>
</evidence>
<dbReference type="Pfam" id="PF26639">
    <property type="entry name" value="Het-6_barrel"/>
    <property type="match status" value="1"/>
</dbReference>
<dbReference type="Pfam" id="PF06985">
    <property type="entry name" value="HET"/>
    <property type="match status" value="1"/>
</dbReference>
<dbReference type="AlphaFoldDB" id="A0A0N1NX78"/>
<dbReference type="STRING" id="1664694.A0A0N1NX78"/>
<name>A0A0N1NX78_9EURO</name>
<organism evidence="2 3">
    <name type="scientific">Cyphellophora attinorum</name>
    <dbReference type="NCBI Taxonomy" id="1664694"/>
    <lineage>
        <taxon>Eukaryota</taxon>
        <taxon>Fungi</taxon>
        <taxon>Dikarya</taxon>
        <taxon>Ascomycota</taxon>
        <taxon>Pezizomycotina</taxon>
        <taxon>Eurotiomycetes</taxon>
        <taxon>Chaetothyriomycetidae</taxon>
        <taxon>Chaetothyriales</taxon>
        <taxon>Cyphellophoraceae</taxon>
        <taxon>Cyphellophora</taxon>
    </lineage>
</organism>
<dbReference type="PANTHER" id="PTHR24148">
    <property type="entry name" value="ANKYRIN REPEAT DOMAIN-CONTAINING PROTEIN 39 HOMOLOG-RELATED"/>
    <property type="match status" value="1"/>
</dbReference>
<dbReference type="OrthoDB" id="4850726at2759"/>
<dbReference type="InterPro" id="IPR052895">
    <property type="entry name" value="HetReg/Transcr_Mod"/>
</dbReference>
<dbReference type="GeneID" id="28732693"/>
<gene>
    <name evidence="2" type="ORF">AB675_11923</name>
</gene>
<proteinExistence type="predicted"/>
<protein>
    <recommendedName>
        <fullName evidence="1">Heterokaryon incompatibility domain-containing protein</fullName>
    </recommendedName>
</protein>
<accession>A0A0N1NX78</accession>
<keyword evidence="3" id="KW-1185">Reference proteome</keyword>
<dbReference type="EMBL" id="LFJN01000046">
    <property type="protein sequence ID" value="KPI34983.1"/>
    <property type="molecule type" value="Genomic_DNA"/>
</dbReference>
<sequence length="754" mass="84140">MATMKVMSGYSYKKLGPGEIRLMTLLPGDDPDLLSFSIWHTSIKHARQLPASEATSMMRQVQNSLPAGWTVKETLSGRKLFMRMGYSGTPITWTHPDPAAQPDGWQDNTVKPVTCPEPSYEALSYVWGAPSDIEPANVIELGSSPAKPFIRSSIGASLAIALRHLRYTDRSRTLWVDAICINQNDVLERNLQVKRMGEIYSSAARVLVWLGAQADGSEYALRTLDYFSQQVEYTTDESIGDAPMAKEPRWWDAEYALPYDQAIWDSLVSLFRRPWFSRVWVLQEALLAHEGTVICGAEQIPWYSLRKAMVVLAEKLGLPAALFALLGSYRMGLLNRGMWSLPRLLLWGTFRQCTDPRDKVYGILSLLSTRMASAIVVDYALPVEHVYMHTLMSHVEMTGRLHLLRHCHLEDRAPNSPSWVPNFAVTKQSFFGFRKGHNRQPSGHTATDAFCKQPGVLEASGLLCATVNAVQDLPRGDLETAFAAAQSFSAAQMLADSYVAGGSMLTALSEVITKGRLCDRYPNIQPFPKRADISQGLAAVLNGAAKMEDTFSYFKEEFRLENSFLCSTKEGYLGISEARPLKDDCVCVLLGCDYPILLRPTGSGEYLVVGQIFVHGLMDGESLLGSLPPDWEIRMLPGGDGREVTCFFNATDSALTRQDPRLPEMPPEWNRLKRDRVQDDPFFHQDYQNRDSGEIINFDPRVGVAALTSRGEPASAADMIDQAQEKLRERLAQQFEKAERVCAGHGDIVRFSWG</sequence>
<evidence type="ECO:0000313" key="2">
    <source>
        <dbReference type="EMBL" id="KPI34983.1"/>
    </source>
</evidence>
<dbReference type="PANTHER" id="PTHR24148:SF73">
    <property type="entry name" value="HET DOMAIN PROTEIN (AFU_ORTHOLOGUE AFUA_8G01020)"/>
    <property type="match status" value="1"/>
</dbReference>
<comment type="caution">
    <text evidence="2">The sequence shown here is derived from an EMBL/GenBank/DDBJ whole genome shotgun (WGS) entry which is preliminary data.</text>
</comment>
<feature type="domain" description="Heterokaryon incompatibility" evidence="1">
    <location>
        <begin position="120"/>
        <end position="284"/>
    </location>
</feature>
<reference evidence="2 3" key="1">
    <citation type="submission" date="2015-06" db="EMBL/GenBank/DDBJ databases">
        <title>Draft genome of the ant-associated black yeast Phialophora attae CBS 131958.</title>
        <authorList>
            <person name="Moreno L.F."/>
            <person name="Stielow B.J."/>
            <person name="de Hoog S."/>
            <person name="Vicente V.A."/>
            <person name="Weiss V.A."/>
            <person name="de Vries M."/>
            <person name="Cruz L.M."/>
            <person name="Souza E.M."/>
        </authorList>
    </citation>
    <scope>NUCLEOTIDE SEQUENCE [LARGE SCALE GENOMIC DNA]</scope>
    <source>
        <strain evidence="2 3">CBS 131958</strain>
    </source>
</reference>